<dbReference type="GO" id="GO:0015074">
    <property type="term" value="P:DNA integration"/>
    <property type="evidence" value="ECO:0007669"/>
    <property type="project" value="UniProtKB-KW"/>
</dbReference>
<evidence type="ECO:0000256" key="8">
    <source>
        <dbReference type="ARBA" id="ARBA00022932"/>
    </source>
</evidence>
<dbReference type="InterPro" id="IPR039537">
    <property type="entry name" value="Retrotran_Ty1/copia-like"/>
</dbReference>
<dbReference type="AlphaFoldDB" id="A0A6L2NG93"/>
<dbReference type="InterPro" id="IPR001584">
    <property type="entry name" value="Integrase_cat-core"/>
</dbReference>
<evidence type="ECO:0000259" key="11">
    <source>
        <dbReference type="PROSITE" id="PS50994"/>
    </source>
</evidence>
<evidence type="ECO:0000256" key="4">
    <source>
        <dbReference type="ARBA" id="ARBA00022801"/>
    </source>
</evidence>
<dbReference type="GO" id="GO:0006310">
    <property type="term" value="P:DNA recombination"/>
    <property type="evidence" value="ECO:0007669"/>
    <property type="project" value="UniProtKB-KW"/>
</dbReference>
<dbReference type="GO" id="GO:0003964">
    <property type="term" value="F:RNA-directed DNA polymerase activity"/>
    <property type="evidence" value="ECO:0007669"/>
    <property type="project" value="UniProtKB-KW"/>
</dbReference>
<dbReference type="InterPro" id="IPR036397">
    <property type="entry name" value="RNaseH_sf"/>
</dbReference>
<sequence length="1003" mass="115196">MISTVDFKSMFYQPMGYKRIANVSLVSFWSVNKLWSVAQVGKTMNSVGTVHWRERLCPIQNLLAFYLKSRLRFVSRPGCVLSQERPNGDALRKCILNGPYKPTTVVFQAVAATDDSPAILEHTTIERPINMSPTNKAHFESEKEATHLLLTGIGDEIHSTVDAFQTAQEIWEAIERLQPGKEIAKPITPPSKLASKEDSDPEQTQRGKDMKKNLDLIAKYFKRIYKPTNNNLRTSSNLRNKNVDTKPWEFGHFAKECKKPKRVKDFTYHKEKMLLCTQAEKSVPLQAEQYDWLADTDEEIDDNTCIVETDDSNVIPDSPDMCDDVIQNEQNDVESDDERVALANLIANLKLDVDENKKIQKQLKKENTTLSQDLKDTKKPNVVPISTRKPKAHANKSVATPYKKNVTSKSTTQKPKSYYRMLLYNSSYTVRFGNDQFAPILGYEYLVQGNITINRVYYVEGLNQNLFSVGQFYDVDLEKDVVIGLPKLKFVKDQLCSSCEVSKAKRSSFKSKAIPSSKGRLNLLYMDLCGPMRVASINGKKYILVLKEFLMMIQRNLQAPVITIRTDRGTEFLNKTLHAFFKEERIEHQTSTTRTPEQNAVVERQNRTLVEAARTMLSASKLPLFFWAEENNDNQAEEEHLQDDEFTNPFYTPVQEVAKSSLHNIGNSNVHEFNQPQVSEYRWPKDHLLEQVHRNPSKPVQTKRQLATDPEICMFALTVWELVDKPFGKSVIRLKRLWKNKKDEDQNVIRNKARLVAKGYNQKVYRIRKALYGLKKAPKAWYNELVKFLTSKGFTKDANHARCIDTRKSTFGGIQFLYDKLVSSMSKKQDCTAMSSAEAEYVALFASCAKSAIAISCNPVQHSCTKNIHTRYHFIKEQVENVKMEILLEPTSNKLLVGDSLNLPDHRYSVYTIKQETEVNATELKITWLQLRAVTAEQQATDLQESQLTDKLKITKLRSRVEYVEIHLERSHVRHTRDRVRIQRAEMIRQDVEPLHARAEAAK</sequence>
<keyword evidence="2" id="KW-0479">Metal-binding</keyword>
<accession>A0A6L2NG93</accession>
<evidence type="ECO:0000256" key="9">
    <source>
        <dbReference type="ARBA" id="ARBA00023172"/>
    </source>
</evidence>
<dbReference type="GO" id="GO:0003887">
    <property type="term" value="F:DNA-directed DNA polymerase activity"/>
    <property type="evidence" value="ECO:0007669"/>
    <property type="project" value="UniProtKB-KW"/>
</dbReference>
<keyword evidence="8" id="KW-0239">DNA-directed DNA polymerase</keyword>
<proteinExistence type="predicted"/>
<keyword evidence="5" id="KW-0460">Magnesium</keyword>
<evidence type="ECO:0000256" key="6">
    <source>
        <dbReference type="ARBA" id="ARBA00022908"/>
    </source>
</evidence>
<gene>
    <name evidence="12" type="ORF">Tci_057224</name>
</gene>
<reference evidence="12" key="1">
    <citation type="journal article" date="2019" name="Sci. Rep.">
        <title>Draft genome of Tanacetum cinerariifolium, the natural source of mosquito coil.</title>
        <authorList>
            <person name="Yamashiro T."/>
            <person name="Shiraishi A."/>
            <person name="Satake H."/>
            <person name="Nakayama K."/>
        </authorList>
    </citation>
    <scope>NUCLEOTIDE SEQUENCE</scope>
</reference>
<feature type="domain" description="Integrase catalytic" evidence="11">
    <location>
        <begin position="482"/>
        <end position="661"/>
    </location>
</feature>
<evidence type="ECO:0000256" key="7">
    <source>
        <dbReference type="ARBA" id="ARBA00022918"/>
    </source>
</evidence>
<evidence type="ECO:0000256" key="10">
    <source>
        <dbReference type="SAM" id="MobiDB-lite"/>
    </source>
</evidence>
<dbReference type="GO" id="GO:0016787">
    <property type="term" value="F:hydrolase activity"/>
    <property type="evidence" value="ECO:0007669"/>
    <property type="project" value="UniProtKB-KW"/>
</dbReference>
<protein>
    <recommendedName>
        <fullName evidence="11">Integrase catalytic domain-containing protein</fullName>
    </recommendedName>
</protein>
<dbReference type="PANTHER" id="PTHR42648">
    <property type="entry name" value="TRANSPOSASE, PUTATIVE-RELATED"/>
    <property type="match status" value="1"/>
</dbReference>
<evidence type="ECO:0000313" key="12">
    <source>
        <dbReference type="EMBL" id="GEU85246.1"/>
    </source>
</evidence>
<dbReference type="GO" id="GO:0046872">
    <property type="term" value="F:metal ion binding"/>
    <property type="evidence" value="ECO:0007669"/>
    <property type="project" value="UniProtKB-KW"/>
</dbReference>
<keyword evidence="1" id="KW-0540">Nuclease</keyword>
<keyword evidence="8" id="KW-0548">Nucleotidyltransferase</keyword>
<organism evidence="12">
    <name type="scientific">Tanacetum cinerariifolium</name>
    <name type="common">Dalmatian daisy</name>
    <name type="synonym">Chrysanthemum cinerariifolium</name>
    <dbReference type="NCBI Taxonomy" id="118510"/>
    <lineage>
        <taxon>Eukaryota</taxon>
        <taxon>Viridiplantae</taxon>
        <taxon>Streptophyta</taxon>
        <taxon>Embryophyta</taxon>
        <taxon>Tracheophyta</taxon>
        <taxon>Spermatophyta</taxon>
        <taxon>Magnoliopsida</taxon>
        <taxon>eudicotyledons</taxon>
        <taxon>Gunneridae</taxon>
        <taxon>Pentapetalae</taxon>
        <taxon>asterids</taxon>
        <taxon>campanulids</taxon>
        <taxon>Asterales</taxon>
        <taxon>Asteraceae</taxon>
        <taxon>Asteroideae</taxon>
        <taxon>Anthemideae</taxon>
        <taxon>Anthemidinae</taxon>
        <taxon>Tanacetum</taxon>
    </lineage>
</organism>
<dbReference type="GO" id="GO:0003676">
    <property type="term" value="F:nucleic acid binding"/>
    <property type="evidence" value="ECO:0007669"/>
    <property type="project" value="InterPro"/>
</dbReference>
<dbReference type="SUPFAM" id="SSF53098">
    <property type="entry name" value="Ribonuclease H-like"/>
    <property type="match status" value="1"/>
</dbReference>
<keyword evidence="7" id="KW-0695">RNA-directed DNA polymerase</keyword>
<feature type="compositionally biased region" description="Basic and acidic residues" evidence="10">
    <location>
        <begin position="194"/>
        <end position="209"/>
    </location>
</feature>
<dbReference type="CDD" id="cd09272">
    <property type="entry name" value="RNase_HI_RT_Ty1"/>
    <property type="match status" value="1"/>
</dbReference>
<dbReference type="GO" id="GO:0004519">
    <property type="term" value="F:endonuclease activity"/>
    <property type="evidence" value="ECO:0007669"/>
    <property type="project" value="UniProtKB-KW"/>
</dbReference>
<evidence type="ECO:0000256" key="5">
    <source>
        <dbReference type="ARBA" id="ARBA00022842"/>
    </source>
</evidence>
<keyword evidence="9" id="KW-0233">DNA recombination</keyword>
<keyword evidence="4" id="KW-0378">Hydrolase</keyword>
<feature type="region of interest" description="Disordered" evidence="10">
    <location>
        <begin position="181"/>
        <end position="209"/>
    </location>
</feature>
<dbReference type="PANTHER" id="PTHR42648:SF11">
    <property type="entry name" value="TRANSPOSON TY4-P GAG-POL POLYPROTEIN"/>
    <property type="match status" value="1"/>
</dbReference>
<dbReference type="Gene3D" id="3.30.420.10">
    <property type="entry name" value="Ribonuclease H-like superfamily/Ribonuclease H"/>
    <property type="match status" value="1"/>
</dbReference>
<keyword evidence="6" id="KW-0229">DNA integration</keyword>
<dbReference type="EMBL" id="BKCJ010009067">
    <property type="protein sequence ID" value="GEU85246.1"/>
    <property type="molecule type" value="Genomic_DNA"/>
</dbReference>
<evidence type="ECO:0000256" key="2">
    <source>
        <dbReference type="ARBA" id="ARBA00022723"/>
    </source>
</evidence>
<comment type="caution">
    <text evidence="12">The sequence shown here is derived from an EMBL/GenBank/DDBJ whole genome shotgun (WGS) entry which is preliminary data.</text>
</comment>
<name>A0A6L2NG93_TANCI</name>
<dbReference type="InterPro" id="IPR012337">
    <property type="entry name" value="RNaseH-like_sf"/>
</dbReference>
<keyword evidence="8" id="KW-0808">Transferase</keyword>
<dbReference type="PROSITE" id="PS50994">
    <property type="entry name" value="INTEGRASE"/>
    <property type="match status" value="1"/>
</dbReference>
<evidence type="ECO:0000256" key="1">
    <source>
        <dbReference type="ARBA" id="ARBA00022722"/>
    </source>
</evidence>
<evidence type="ECO:0000256" key="3">
    <source>
        <dbReference type="ARBA" id="ARBA00022759"/>
    </source>
</evidence>
<keyword evidence="3" id="KW-0255">Endonuclease</keyword>